<evidence type="ECO:0000259" key="3">
    <source>
        <dbReference type="Pfam" id="PF03061"/>
    </source>
</evidence>
<proteinExistence type="inferred from homology"/>
<organism evidence="5 6">
    <name type="scientific">Saccharothrix saharensis</name>
    <dbReference type="NCBI Taxonomy" id="571190"/>
    <lineage>
        <taxon>Bacteria</taxon>
        <taxon>Bacillati</taxon>
        <taxon>Actinomycetota</taxon>
        <taxon>Actinomycetes</taxon>
        <taxon>Pseudonocardiales</taxon>
        <taxon>Pseudonocardiaceae</taxon>
        <taxon>Saccharothrix</taxon>
    </lineage>
</organism>
<reference evidence="5 6" key="1">
    <citation type="submission" date="2019-06" db="EMBL/GenBank/DDBJ databases">
        <title>Sequencing the genomes of 1000 actinobacteria strains.</title>
        <authorList>
            <person name="Klenk H.-P."/>
        </authorList>
    </citation>
    <scope>NUCLEOTIDE SEQUENCE [LARGE SCALE GENOMIC DNA]</scope>
    <source>
        <strain evidence="5 6">DSM 45456</strain>
    </source>
</reference>
<protein>
    <submittedName>
        <fullName evidence="5">Uncharacterized protein (TIGR00369 family)</fullName>
    </submittedName>
</protein>
<evidence type="ECO:0000313" key="6">
    <source>
        <dbReference type="Proteomes" id="UP000316628"/>
    </source>
</evidence>
<accession>A0A543J6G5</accession>
<dbReference type="InterPro" id="IPR029069">
    <property type="entry name" value="HotDog_dom_sf"/>
</dbReference>
<dbReference type="EMBL" id="VFPP01000001">
    <property type="protein sequence ID" value="TQM78413.1"/>
    <property type="molecule type" value="Genomic_DNA"/>
</dbReference>
<dbReference type="InterPro" id="IPR049449">
    <property type="entry name" value="TesB_ACOT8-like_N"/>
</dbReference>
<sequence>MADALTTWFTESPFSRDLGVVRRADGRVAISSNRAQVAGDVLHGGAVAALAALAAQGTDPEVRSTNTSLQIDYVRAARGDGFSATASTVRRVRELGFHRTTVHDADGQVVAVAGGTLSAERAGRGNASPATPLAPDPGDFSRALGTMPFLLDRGLRVGGVGRGEFEVTMPPAERNLDANGRIHVGAVLTLIDVAGTSVPWTLARPSGTGATVSLQARFLGEVPAGGLTARARVRAHDDRVHWSDIEVFAAEERELCALGSVVYRFA</sequence>
<dbReference type="RefSeq" id="WP_141975153.1">
    <property type="nucleotide sequence ID" value="NZ_VFPP01000001.1"/>
</dbReference>
<dbReference type="Proteomes" id="UP000316628">
    <property type="component" value="Unassembled WGS sequence"/>
</dbReference>
<dbReference type="OrthoDB" id="3685487at2"/>
<comment type="similarity">
    <text evidence="1">Belongs to the thioesterase PaaI family.</text>
</comment>
<dbReference type="PANTHER" id="PTHR21660:SF1">
    <property type="entry name" value="ACYL-COENZYME A THIOESTERASE 13"/>
    <property type="match status" value="1"/>
</dbReference>
<evidence type="ECO:0000256" key="1">
    <source>
        <dbReference type="ARBA" id="ARBA00008324"/>
    </source>
</evidence>
<dbReference type="InterPro" id="IPR006683">
    <property type="entry name" value="Thioestr_dom"/>
</dbReference>
<dbReference type="CDD" id="cd03443">
    <property type="entry name" value="PaaI_thioesterase"/>
    <property type="match status" value="1"/>
</dbReference>
<dbReference type="GO" id="GO:0047617">
    <property type="term" value="F:fatty acyl-CoA hydrolase activity"/>
    <property type="evidence" value="ECO:0007669"/>
    <property type="project" value="InterPro"/>
</dbReference>
<dbReference type="PANTHER" id="PTHR21660">
    <property type="entry name" value="THIOESTERASE SUPERFAMILY MEMBER-RELATED"/>
    <property type="match status" value="1"/>
</dbReference>
<name>A0A543J6G5_9PSEU</name>
<evidence type="ECO:0000313" key="5">
    <source>
        <dbReference type="EMBL" id="TQM78413.1"/>
    </source>
</evidence>
<feature type="domain" description="Acyl-CoA thioesterase-like N-terminal HotDog" evidence="4">
    <location>
        <begin position="39"/>
        <end position="113"/>
    </location>
</feature>
<dbReference type="InterPro" id="IPR039298">
    <property type="entry name" value="ACOT13"/>
</dbReference>
<dbReference type="Pfam" id="PF03061">
    <property type="entry name" value="4HBT"/>
    <property type="match status" value="1"/>
</dbReference>
<comment type="caution">
    <text evidence="5">The sequence shown here is derived from an EMBL/GenBank/DDBJ whole genome shotgun (WGS) entry which is preliminary data.</text>
</comment>
<evidence type="ECO:0000256" key="2">
    <source>
        <dbReference type="ARBA" id="ARBA00022801"/>
    </source>
</evidence>
<keyword evidence="6" id="KW-1185">Reference proteome</keyword>
<dbReference type="SUPFAM" id="SSF54637">
    <property type="entry name" value="Thioesterase/thiol ester dehydrase-isomerase"/>
    <property type="match status" value="2"/>
</dbReference>
<feature type="domain" description="Thioesterase" evidence="3">
    <location>
        <begin position="179"/>
        <end position="256"/>
    </location>
</feature>
<evidence type="ECO:0000259" key="4">
    <source>
        <dbReference type="Pfam" id="PF13622"/>
    </source>
</evidence>
<dbReference type="AlphaFoldDB" id="A0A543J6G5"/>
<dbReference type="Pfam" id="PF13622">
    <property type="entry name" value="4HBT_3"/>
    <property type="match status" value="1"/>
</dbReference>
<dbReference type="Gene3D" id="3.10.129.10">
    <property type="entry name" value="Hotdog Thioesterase"/>
    <property type="match status" value="2"/>
</dbReference>
<keyword evidence="2" id="KW-0378">Hydrolase</keyword>
<dbReference type="NCBIfam" id="TIGR00369">
    <property type="entry name" value="unchar_dom_1"/>
    <property type="match status" value="1"/>
</dbReference>
<dbReference type="InterPro" id="IPR003736">
    <property type="entry name" value="PAAI_dom"/>
</dbReference>
<gene>
    <name evidence="5" type="ORF">FHX81_0680</name>
</gene>